<dbReference type="Gene3D" id="1.10.8.430">
    <property type="entry name" value="Helical domain of apoptotic protease-activating factors"/>
    <property type="match status" value="1"/>
</dbReference>
<feature type="domain" description="Disease resistance protein winged helix" evidence="5">
    <location>
        <begin position="300"/>
        <end position="368"/>
    </location>
</feature>
<dbReference type="AlphaFoldDB" id="A0AAQ3SKP3"/>
<dbReference type="EMBL" id="CP144745">
    <property type="protein sequence ID" value="WVZ53340.1"/>
    <property type="molecule type" value="Genomic_DNA"/>
</dbReference>
<evidence type="ECO:0008006" key="9">
    <source>
        <dbReference type="Google" id="ProtNLM"/>
    </source>
</evidence>
<dbReference type="InterPro" id="IPR058922">
    <property type="entry name" value="WHD_DRP"/>
</dbReference>
<dbReference type="GO" id="GO:0006952">
    <property type="term" value="P:defense response"/>
    <property type="evidence" value="ECO:0007669"/>
    <property type="project" value="UniProtKB-KW"/>
</dbReference>
<evidence type="ECO:0000313" key="8">
    <source>
        <dbReference type="Proteomes" id="UP001341281"/>
    </source>
</evidence>
<keyword evidence="1" id="KW-0433">Leucine-rich repeat</keyword>
<dbReference type="InterPro" id="IPR032675">
    <property type="entry name" value="LRR_dom_sf"/>
</dbReference>
<keyword evidence="2" id="KW-0677">Repeat</keyword>
<dbReference type="InterPro" id="IPR042197">
    <property type="entry name" value="Apaf_helical"/>
</dbReference>
<dbReference type="GO" id="GO:0043531">
    <property type="term" value="F:ADP binding"/>
    <property type="evidence" value="ECO:0007669"/>
    <property type="project" value="InterPro"/>
</dbReference>
<feature type="domain" description="NB-ARC" evidence="4">
    <location>
        <begin position="41"/>
        <end position="212"/>
    </location>
</feature>
<evidence type="ECO:0000256" key="3">
    <source>
        <dbReference type="ARBA" id="ARBA00022821"/>
    </source>
</evidence>
<dbReference type="FunFam" id="3.40.50.300:FF:001091">
    <property type="entry name" value="Probable disease resistance protein At1g61300"/>
    <property type="match status" value="1"/>
</dbReference>
<evidence type="ECO:0000313" key="7">
    <source>
        <dbReference type="EMBL" id="WVZ53340.1"/>
    </source>
</evidence>
<dbReference type="Gene3D" id="3.80.10.10">
    <property type="entry name" value="Ribonuclease Inhibitor"/>
    <property type="match status" value="3"/>
</dbReference>
<dbReference type="InterPro" id="IPR056789">
    <property type="entry name" value="LRR_R13L1-DRL21"/>
</dbReference>
<evidence type="ECO:0000256" key="2">
    <source>
        <dbReference type="ARBA" id="ARBA00022737"/>
    </source>
</evidence>
<dbReference type="Gene3D" id="1.10.10.10">
    <property type="entry name" value="Winged helix-like DNA-binding domain superfamily/Winged helix DNA-binding domain"/>
    <property type="match status" value="1"/>
</dbReference>
<proteinExistence type="predicted"/>
<dbReference type="SUPFAM" id="SSF52540">
    <property type="entry name" value="P-loop containing nucleoside triphosphate hydrolases"/>
    <property type="match status" value="1"/>
</dbReference>
<evidence type="ECO:0000259" key="6">
    <source>
        <dbReference type="Pfam" id="PF25019"/>
    </source>
</evidence>
<protein>
    <recommendedName>
        <fullName evidence="9">NB-ARC domain-containing protein</fullName>
    </recommendedName>
</protein>
<dbReference type="InterPro" id="IPR002182">
    <property type="entry name" value="NB-ARC"/>
</dbReference>
<organism evidence="7 8">
    <name type="scientific">Paspalum notatum var. saurae</name>
    <dbReference type="NCBI Taxonomy" id="547442"/>
    <lineage>
        <taxon>Eukaryota</taxon>
        <taxon>Viridiplantae</taxon>
        <taxon>Streptophyta</taxon>
        <taxon>Embryophyta</taxon>
        <taxon>Tracheophyta</taxon>
        <taxon>Spermatophyta</taxon>
        <taxon>Magnoliopsida</taxon>
        <taxon>Liliopsida</taxon>
        <taxon>Poales</taxon>
        <taxon>Poaceae</taxon>
        <taxon>PACMAD clade</taxon>
        <taxon>Panicoideae</taxon>
        <taxon>Andropogonodae</taxon>
        <taxon>Paspaleae</taxon>
        <taxon>Paspalinae</taxon>
        <taxon>Paspalum</taxon>
    </lineage>
</organism>
<dbReference type="PANTHER" id="PTHR36766">
    <property type="entry name" value="PLANT BROAD-SPECTRUM MILDEW RESISTANCE PROTEIN RPW8"/>
    <property type="match status" value="1"/>
</dbReference>
<dbReference type="Pfam" id="PF00931">
    <property type="entry name" value="NB-ARC"/>
    <property type="match status" value="1"/>
</dbReference>
<dbReference type="InterPro" id="IPR036388">
    <property type="entry name" value="WH-like_DNA-bd_sf"/>
</dbReference>
<dbReference type="Pfam" id="PF23559">
    <property type="entry name" value="WHD_DRP"/>
    <property type="match status" value="1"/>
</dbReference>
<evidence type="ECO:0000259" key="4">
    <source>
        <dbReference type="Pfam" id="PF00931"/>
    </source>
</evidence>
<dbReference type="SUPFAM" id="SSF52058">
    <property type="entry name" value="L domain-like"/>
    <property type="match status" value="2"/>
</dbReference>
<feature type="domain" description="R13L1/DRL21-like LRR repeat region" evidence="6">
    <location>
        <begin position="514"/>
        <end position="645"/>
    </location>
</feature>
<gene>
    <name evidence="7" type="ORF">U9M48_004300</name>
</gene>
<dbReference type="PANTHER" id="PTHR36766:SF55">
    <property type="entry name" value="OS11G0492900 PROTEIN"/>
    <property type="match status" value="1"/>
</dbReference>
<reference evidence="7 8" key="1">
    <citation type="submission" date="2024-02" db="EMBL/GenBank/DDBJ databases">
        <title>High-quality chromosome-scale genome assembly of Pensacola bahiagrass (Paspalum notatum Flugge var. saurae).</title>
        <authorList>
            <person name="Vega J.M."/>
            <person name="Podio M."/>
            <person name="Orjuela J."/>
            <person name="Siena L.A."/>
            <person name="Pessino S.C."/>
            <person name="Combes M.C."/>
            <person name="Mariac C."/>
            <person name="Albertini E."/>
            <person name="Pupilli F."/>
            <person name="Ortiz J.P.A."/>
            <person name="Leblanc O."/>
        </authorList>
    </citation>
    <scope>NUCLEOTIDE SEQUENCE [LARGE SCALE GENOMIC DNA]</scope>
    <source>
        <strain evidence="7">R1</strain>
        <tissue evidence="7">Leaf</tissue>
    </source>
</reference>
<keyword evidence="3" id="KW-0611">Plant defense</keyword>
<evidence type="ECO:0000259" key="5">
    <source>
        <dbReference type="Pfam" id="PF23559"/>
    </source>
</evidence>
<dbReference type="Gene3D" id="3.40.50.300">
    <property type="entry name" value="P-loop containing nucleotide triphosphate hydrolases"/>
    <property type="match status" value="1"/>
</dbReference>
<accession>A0AAQ3SKP3</accession>
<dbReference type="PRINTS" id="PR00364">
    <property type="entry name" value="DISEASERSIST"/>
</dbReference>
<sequence>MHYSEHMSLSENDGERRFAPDITSLRHTSSVVFEQSILGRDQDKDRMIHMLLSKEGGKGGSPVSVMAIVGMGGVGKTTVAQLVYNSPRVRQSFEKHAWVCVSEQFDVSTITRNIITSLTSQECKYTQLADLQSTLANEVNEKRVLLVLDDVWNERRDCWELFCAPLTTSKICQIIVTTRSESVAGLMQAMPFYHLDCLSFDESWSLFSKTACIGEQEVDSPTNLIEIGKSIVKRCKGLPLAIKTLGSMLCYETDERSWNDVLESELWDFEQPRNEVLPALELSYKHMPVYLRRCLLSLSLYPKDYRFYEEKVLRFWKMLDLFHCDGSEDEYAIGRLYLKELVQRSMLQTHCNLTYTWYWLHDLIHDLACFLAGEEFYRLEGDPVNEMPQNVRYLSIYNYRAADISVFPHSLRAIMVIEESMAVDKMTVPEALFANCKKLRVLDIGRSRLKQVLPHYMGNLKLLRHLSHREMLSFMSEPMAFCVDNLVVTGIGNLINLRTLPGISVSRSSCSFNLRELRNINEVRKLHIGGLCDVDDVKYAKEAKLHRKKHLQSLDLDFSVAMVWCRCGLTPETMRIPHHQLLDSLRPHCSLRKLVIKCYDSAIYPSWLGDPSFSMLTSIMLRNFRSKNLPVLAGLPSLKYLNVFCMQSVEDIGNELFRQSTGDKFFPSLTNLKFESMSDWSQWSEVGAGEPPCLNELSLSECEKLRSLPLGSLRCMVTLNLEWCGSIDMLPALPALRRLRIYECSSLFEIPSLPSLVELNILGCQNLRSIGFHASFPAWQQQCSSSTNLSAVRSPTKLTLDTPNHKSCGSIDILPALPALRELSIYECSSLSEIPSLPSLVKLEISSCYNLRSIGSHASFPAWQLQCSSSRNLSVVSSPTKLASFDLREWPNMSVGNLPSLTILKLHSLGDGLSYIALNDLPSLRCLEIYDVDVTSIDLKQRSLPSLTTLSLESCYNLQYCDGLACLTSLEHLKVTYCPMLPIYNLRPLQLKSLSIIEDFGLEERYFAPSTSPVNGCLGQSFVHAFMASCGRKGWGSIP</sequence>
<dbReference type="Pfam" id="PF25019">
    <property type="entry name" value="LRR_R13L1-DRL21"/>
    <property type="match status" value="1"/>
</dbReference>
<dbReference type="Proteomes" id="UP001341281">
    <property type="component" value="Chromosome 01"/>
</dbReference>
<name>A0AAQ3SKP3_PASNO</name>
<keyword evidence="8" id="KW-1185">Reference proteome</keyword>
<evidence type="ECO:0000256" key="1">
    <source>
        <dbReference type="ARBA" id="ARBA00022614"/>
    </source>
</evidence>
<dbReference type="InterPro" id="IPR027417">
    <property type="entry name" value="P-loop_NTPase"/>
</dbReference>